<dbReference type="Proteomes" id="UP000076874">
    <property type="component" value="Unassembled WGS sequence"/>
</dbReference>
<reference evidence="2 3" key="1">
    <citation type="journal article" date="2016" name="Genome Biol. Evol.">
        <title>Divergent and convergent evolution of fungal pathogenicity.</title>
        <authorList>
            <person name="Shang Y."/>
            <person name="Xiao G."/>
            <person name="Zheng P."/>
            <person name="Cen K."/>
            <person name="Zhan S."/>
            <person name="Wang C."/>
        </authorList>
    </citation>
    <scope>NUCLEOTIDE SEQUENCE [LARGE SCALE GENOMIC DNA]</scope>
    <source>
        <strain evidence="2 3">RCEF 264</strain>
    </source>
</reference>
<organism evidence="2 3">
    <name type="scientific">Niveomyces insectorum RCEF 264</name>
    <dbReference type="NCBI Taxonomy" id="1081102"/>
    <lineage>
        <taxon>Eukaryota</taxon>
        <taxon>Fungi</taxon>
        <taxon>Dikarya</taxon>
        <taxon>Ascomycota</taxon>
        <taxon>Pezizomycotina</taxon>
        <taxon>Sordariomycetes</taxon>
        <taxon>Hypocreomycetidae</taxon>
        <taxon>Hypocreales</taxon>
        <taxon>Cordycipitaceae</taxon>
        <taxon>Niveomyces</taxon>
    </lineage>
</organism>
<dbReference type="GO" id="GO:0031201">
    <property type="term" value="C:SNARE complex"/>
    <property type="evidence" value="ECO:0007669"/>
    <property type="project" value="TreeGrafter"/>
</dbReference>
<dbReference type="STRING" id="1081102.A0A167U2Q2"/>
<dbReference type="PANTHER" id="PTHR12825:SF0">
    <property type="entry name" value="VESICLE TRANSPORT PROTEIN SEC20"/>
    <property type="match status" value="1"/>
</dbReference>
<evidence type="ECO:0000256" key="1">
    <source>
        <dbReference type="SAM" id="MobiDB-lite"/>
    </source>
</evidence>
<proteinExistence type="predicted"/>
<feature type="region of interest" description="Disordered" evidence="1">
    <location>
        <begin position="180"/>
        <end position="224"/>
    </location>
</feature>
<dbReference type="InterPro" id="IPR005606">
    <property type="entry name" value="Sec20"/>
</dbReference>
<dbReference type="GO" id="GO:0006890">
    <property type="term" value="P:retrograde vesicle-mediated transport, Golgi to endoplasmic reticulum"/>
    <property type="evidence" value="ECO:0007669"/>
    <property type="project" value="InterPro"/>
</dbReference>
<gene>
    <name evidence="2" type="ORF">SPI_05209</name>
</gene>
<feature type="compositionally biased region" description="Basic and acidic residues" evidence="1">
    <location>
        <begin position="403"/>
        <end position="434"/>
    </location>
</feature>
<dbReference type="GO" id="GO:0005484">
    <property type="term" value="F:SNAP receptor activity"/>
    <property type="evidence" value="ECO:0007669"/>
    <property type="project" value="InterPro"/>
</dbReference>
<feature type="compositionally biased region" description="Gly residues" evidence="1">
    <location>
        <begin position="80"/>
        <end position="91"/>
    </location>
</feature>
<dbReference type="AlphaFoldDB" id="A0A167U2Q2"/>
<feature type="region of interest" description="Disordered" evidence="1">
    <location>
        <begin position="79"/>
        <end position="105"/>
    </location>
</feature>
<dbReference type="EMBL" id="AZHD01000008">
    <property type="protein sequence ID" value="OAA61185.1"/>
    <property type="molecule type" value="Genomic_DNA"/>
</dbReference>
<accession>A0A167U2Q2</accession>
<keyword evidence="3" id="KW-1185">Reference proteome</keyword>
<dbReference type="PANTHER" id="PTHR12825">
    <property type="entry name" value="BNIP1-RELATED"/>
    <property type="match status" value="1"/>
</dbReference>
<comment type="caution">
    <text evidence="2">The sequence shown here is derived from an EMBL/GenBank/DDBJ whole genome shotgun (WGS) entry which is preliminary data.</text>
</comment>
<evidence type="ECO:0000313" key="2">
    <source>
        <dbReference type="EMBL" id="OAA61185.1"/>
    </source>
</evidence>
<feature type="compositionally biased region" description="Low complexity" evidence="1">
    <location>
        <begin position="367"/>
        <end position="381"/>
    </location>
</feature>
<protein>
    <submittedName>
        <fullName evidence="2">Protein transport membrane glycoprotein</fullName>
    </submittedName>
</protein>
<dbReference type="GO" id="GO:0005783">
    <property type="term" value="C:endoplasmic reticulum"/>
    <property type="evidence" value="ECO:0007669"/>
    <property type="project" value="TreeGrafter"/>
</dbReference>
<feature type="compositionally biased region" description="Acidic residues" evidence="1">
    <location>
        <begin position="183"/>
        <end position="207"/>
    </location>
</feature>
<evidence type="ECO:0000313" key="3">
    <source>
        <dbReference type="Proteomes" id="UP000076874"/>
    </source>
</evidence>
<name>A0A167U2Q2_9HYPO</name>
<dbReference type="OrthoDB" id="46868at2759"/>
<feature type="region of interest" description="Disordered" evidence="1">
    <location>
        <begin position="367"/>
        <end position="434"/>
    </location>
</feature>
<sequence>MATLAELQDRLLRLQDGLTDLRELIDRLGGGGGGDNNDDNNDAGDDAISELTAEIADGLREAQDDCELLQEDAADLALVDGGGGGGGGSSSGGPESTSGLGGAMPAAFSLHASPAPAAVTATTAADRHDRARLTDGLARLKRDIQAQHAAFRTARLRARDARAAAQRAARQQLLASYANAYDSGEEEEEEEEGEEEEKEGEDEGEGADDGRDKQTAHPRPSTKAAARGLVRGLVVAHKSDTWYLQTALYLLVATAAWLLFRRLLYGPLWLLVWWPLRTALGTAVWVGRHAGGSGSSSGNGMSLSSSSIGFVPTASLGVPTSADGAPEMMVHATPSAQADGSSGGNAAQGSGSLVDAVGQIVEGDGDGQAAAAAAGEAQAQGQGQGQGQGNVDEAADRPNPMKRMWEEDVEAAKYAEQQRRAQEEQDKARKKDEL</sequence>